<keyword evidence="4" id="KW-1185">Reference proteome</keyword>
<evidence type="ECO:0008006" key="5">
    <source>
        <dbReference type="Google" id="ProtNLM"/>
    </source>
</evidence>
<feature type="chain" id="PRO_5038385059" description="Lipoprotein" evidence="2">
    <location>
        <begin position="26"/>
        <end position="183"/>
    </location>
</feature>
<evidence type="ECO:0000256" key="1">
    <source>
        <dbReference type="SAM" id="MobiDB-lite"/>
    </source>
</evidence>
<dbReference type="AlphaFoldDB" id="A0A917H9R7"/>
<dbReference type="PROSITE" id="PS51257">
    <property type="entry name" value="PROKAR_LIPOPROTEIN"/>
    <property type="match status" value="1"/>
</dbReference>
<keyword evidence="2" id="KW-0732">Signal</keyword>
<dbReference type="Proteomes" id="UP000638848">
    <property type="component" value="Unassembled WGS sequence"/>
</dbReference>
<evidence type="ECO:0000313" key="4">
    <source>
        <dbReference type="Proteomes" id="UP000638848"/>
    </source>
</evidence>
<feature type="region of interest" description="Disordered" evidence="1">
    <location>
        <begin position="32"/>
        <end position="73"/>
    </location>
</feature>
<comment type="caution">
    <text evidence="3">The sequence shown here is derived from an EMBL/GenBank/DDBJ whole genome shotgun (WGS) entry which is preliminary data.</text>
</comment>
<evidence type="ECO:0000313" key="3">
    <source>
        <dbReference type="EMBL" id="GGG72213.1"/>
    </source>
</evidence>
<organism evidence="3 4">
    <name type="scientific">Kocuria dechangensis</name>
    <dbReference type="NCBI Taxonomy" id="1176249"/>
    <lineage>
        <taxon>Bacteria</taxon>
        <taxon>Bacillati</taxon>
        <taxon>Actinomycetota</taxon>
        <taxon>Actinomycetes</taxon>
        <taxon>Micrococcales</taxon>
        <taxon>Micrococcaceae</taxon>
        <taxon>Kocuria</taxon>
    </lineage>
</organism>
<feature type="signal peptide" evidence="2">
    <location>
        <begin position="1"/>
        <end position="25"/>
    </location>
</feature>
<accession>A0A917H9R7</accession>
<feature type="compositionally biased region" description="Low complexity" evidence="1">
    <location>
        <begin position="45"/>
        <end position="59"/>
    </location>
</feature>
<reference evidence="3" key="2">
    <citation type="submission" date="2020-09" db="EMBL/GenBank/DDBJ databases">
        <authorList>
            <person name="Sun Q."/>
            <person name="Zhou Y."/>
        </authorList>
    </citation>
    <scope>NUCLEOTIDE SEQUENCE</scope>
    <source>
        <strain evidence="3">CGMCC 1.12187</strain>
    </source>
</reference>
<gene>
    <name evidence="3" type="ORF">GCM10011374_41230</name>
</gene>
<protein>
    <recommendedName>
        <fullName evidence="5">Lipoprotein</fullName>
    </recommendedName>
</protein>
<proteinExistence type="predicted"/>
<dbReference type="EMBL" id="BMEQ01000055">
    <property type="protein sequence ID" value="GGG72213.1"/>
    <property type="molecule type" value="Genomic_DNA"/>
</dbReference>
<sequence length="183" mass="19234">MKPATTRRSPWAPPARFRGWLAALAAGSAVLAGCGEPVPPEPVDPSASTRPPSASSGPGSPVPPAHGPWGAHGTRDEACAAVAADVLTLSLLPSSLPVSRHVEDVQRVEDQVETMVDAAPPPLVAEYARVQLMVDSYGEDLAAEPSPTAGPSVSAERRFDDRALEESLDAIRAWLTQTCQDRR</sequence>
<feature type="region of interest" description="Disordered" evidence="1">
    <location>
        <begin position="141"/>
        <end position="160"/>
    </location>
</feature>
<reference evidence="3" key="1">
    <citation type="journal article" date="2014" name="Int. J. Syst. Evol. Microbiol.">
        <title>Complete genome sequence of Corynebacterium casei LMG S-19264T (=DSM 44701T), isolated from a smear-ripened cheese.</title>
        <authorList>
            <consortium name="US DOE Joint Genome Institute (JGI-PGF)"/>
            <person name="Walter F."/>
            <person name="Albersmeier A."/>
            <person name="Kalinowski J."/>
            <person name="Ruckert C."/>
        </authorList>
    </citation>
    <scope>NUCLEOTIDE SEQUENCE</scope>
    <source>
        <strain evidence="3">CGMCC 1.12187</strain>
    </source>
</reference>
<evidence type="ECO:0000256" key="2">
    <source>
        <dbReference type="SAM" id="SignalP"/>
    </source>
</evidence>
<dbReference type="RefSeq" id="WP_188540584.1">
    <property type="nucleotide sequence ID" value="NZ_BMEQ01000055.1"/>
</dbReference>
<name>A0A917H9R7_9MICC</name>